<sequence>MHLSDEKKYTPLVVHPLMTTCVPPQPPLGWENLLNAPTSSHKGAYSSNRRRRLISPSETPAEEANVSSETQCGLLVFSVLSVDLTPYIQGWKQVKMADQSFQTLSLASGFATYCGSFATTAALVVPDVNGTSFSICWLSNNSPSWPLPL</sequence>
<evidence type="ECO:0000313" key="2">
    <source>
        <dbReference type="EMBL" id="GFN95359.1"/>
    </source>
</evidence>
<dbReference type="EMBL" id="BLXT01002491">
    <property type="protein sequence ID" value="GFN95359.1"/>
    <property type="molecule type" value="Genomic_DNA"/>
</dbReference>
<evidence type="ECO:0000256" key="1">
    <source>
        <dbReference type="SAM" id="MobiDB-lite"/>
    </source>
</evidence>
<proteinExistence type="predicted"/>
<dbReference type="AlphaFoldDB" id="A0AAV3ZI94"/>
<feature type="region of interest" description="Disordered" evidence="1">
    <location>
        <begin position="41"/>
        <end position="65"/>
    </location>
</feature>
<accession>A0AAV3ZI94</accession>
<comment type="caution">
    <text evidence="2">The sequence shown here is derived from an EMBL/GenBank/DDBJ whole genome shotgun (WGS) entry which is preliminary data.</text>
</comment>
<name>A0AAV3ZI94_9GAST</name>
<protein>
    <submittedName>
        <fullName evidence="2">Uncharacterized protein</fullName>
    </submittedName>
</protein>
<keyword evidence="3" id="KW-1185">Reference proteome</keyword>
<reference evidence="2 3" key="1">
    <citation type="journal article" date="2021" name="Elife">
        <title>Chloroplast acquisition without the gene transfer in kleptoplastic sea slugs, Plakobranchus ocellatus.</title>
        <authorList>
            <person name="Maeda T."/>
            <person name="Takahashi S."/>
            <person name="Yoshida T."/>
            <person name="Shimamura S."/>
            <person name="Takaki Y."/>
            <person name="Nagai Y."/>
            <person name="Toyoda A."/>
            <person name="Suzuki Y."/>
            <person name="Arimoto A."/>
            <person name="Ishii H."/>
            <person name="Satoh N."/>
            <person name="Nishiyama T."/>
            <person name="Hasebe M."/>
            <person name="Maruyama T."/>
            <person name="Minagawa J."/>
            <person name="Obokata J."/>
            <person name="Shigenobu S."/>
        </authorList>
    </citation>
    <scope>NUCLEOTIDE SEQUENCE [LARGE SCALE GENOMIC DNA]</scope>
</reference>
<evidence type="ECO:0000313" key="3">
    <source>
        <dbReference type="Proteomes" id="UP000735302"/>
    </source>
</evidence>
<organism evidence="2 3">
    <name type="scientific">Plakobranchus ocellatus</name>
    <dbReference type="NCBI Taxonomy" id="259542"/>
    <lineage>
        <taxon>Eukaryota</taxon>
        <taxon>Metazoa</taxon>
        <taxon>Spiralia</taxon>
        <taxon>Lophotrochozoa</taxon>
        <taxon>Mollusca</taxon>
        <taxon>Gastropoda</taxon>
        <taxon>Heterobranchia</taxon>
        <taxon>Euthyneura</taxon>
        <taxon>Panpulmonata</taxon>
        <taxon>Sacoglossa</taxon>
        <taxon>Placobranchoidea</taxon>
        <taxon>Plakobranchidae</taxon>
        <taxon>Plakobranchus</taxon>
    </lineage>
</organism>
<dbReference type="Proteomes" id="UP000735302">
    <property type="component" value="Unassembled WGS sequence"/>
</dbReference>
<gene>
    <name evidence="2" type="ORF">PoB_002186500</name>
</gene>